<dbReference type="InterPro" id="IPR002153">
    <property type="entry name" value="TRPC_channel"/>
</dbReference>
<dbReference type="AlphaFoldDB" id="A0A3M6TID8"/>
<dbReference type="Pfam" id="PF08344">
    <property type="entry name" value="TRP_2"/>
    <property type="match status" value="1"/>
</dbReference>
<gene>
    <name evidence="13" type="ORF">pdam_00003294</name>
</gene>
<evidence type="ECO:0000256" key="10">
    <source>
        <dbReference type="SAM" id="MobiDB-lite"/>
    </source>
</evidence>
<evidence type="ECO:0000256" key="8">
    <source>
        <dbReference type="ARBA" id="ARBA00023136"/>
    </source>
</evidence>
<dbReference type="GO" id="GO:0070679">
    <property type="term" value="F:inositol 1,4,5 trisphosphate binding"/>
    <property type="evidence" value="ECO:0007669"/>
    <property type="project" value="TreeGrafter"/>
</dbReference>
<keyword evidence="8 11" id="KW-0472">Membrane</keyword>
<feature type="transmembrane region" description="Helical" evidence="11">
    <location>
        <begin position="307"/>
        <end position="327"/>
    </location>
</feature>
<dbReference type="GO" id="GO:0005886">
    <property type="term" value="C:plasma membrane"/>
    <property type="evidence" value="ECO:0007669"/>
    <property type="project" value="TreeGrafter"/>
</dbReference>
<dbReference type="InterPro" id="IPR013555">
    <property type="entry name" value="TRP_dom"/>
</dbReference>
<comment type="caution">
    <text evidence="13">The sequence shown here is derived from an EMBL/GenBank/DDBJ whole genome shotgun (WGS) entry which is preliminary data.</text>
</comment>
<evidence type="ECO:0000256" key="9">
    <source>
        <dbReference type="ARBA" id="ARBA00023303"/>
    </source>
</evidence>
<dbReference type="EMBL" id="RCHS01003527">
    <property type="protein sequence ID" value="RMX41101.1"/>
    <property type="molecule type" value="Genomic_DNA"/>
</dbReference>
<dbReference type="OrthoDB" id="2373987at2759"/>
<feature type="compositionally biased region" description="Basic and acidic residues" evidence="10">
    <location>
        <begin position="724"/>
        <end position="738"/>
    </location>
</feature>
<dbReference type="GO" id="GO:0034703">
    <property type="term" value="C:cation channel complex"/>
    <property type="evidence" value="ECO:0007669"/>
    <property type="project" value="TreeGrafter"/>
</dbReference>
<keyword evidence="3 11" id="KW-0812">Transmembrane</keyword>
<dbReference type="SMART" id="SM01420">
    <property type="entry name" value="TRP_2"/>
    <property type="match status" value="1"/>
</dbReference>
<evidence type="ECO:0000313" key="14">
    <source>
        <dbReference type="Proteomes" id="UP000275408"/>
    </source>
</evidence>
<name>A0A3M6TID8_POCDA</name>
<evidence type="ECO:0000313" key="13">
    <source>
        <dbReference type="EMBL" id="RMX41101.1"/>
    </source>
</evidence>
<dbReference type="Pfam" id="PF00520">
    <property type="entry name" value="Ion_trans"/>
    <property type="match status" value="1"/>
</dbReference>
<reference evidence="13 14" key="1">
    <citation type="journal article" date="2018" name="Sci. Rep.">
        <title>Comparative analysis of the Pocillopora damicornis genome highlights role of immune system in coral evolution.</title>
        <authorList>
            <person name="Cunning R."/>
            <person name="Bay R.A."/>
            <person name="Gillette P."/>
            <person name="Baker A.C."/>
            <person name="Traylor-Knowles N."/>
        </authorList>
    </citation>
    <scope>NUCLEOTIDE SEQUENCE [LARGE SCALE GENOMIC DNA]</scope>
    <source>
        <strain evidence="13">RSMAS</strain>
        <tissue evidence="13">Whole animal</tissue>
    </source>
</reference>
<evidence type="ECO:0000256" key="11">
    <source>
        <dbReference type="SAM" id="Phobius"/>
    </source>
</evidence>
<keyword evidence="4" id="KW-0677">Repeat</keyword>
<dbReference type="InterPro" id="IPR005821">
    <property type="entry name" value="Ion_trans_dom"/>
</dbReference>
<accession>A0A3M6TID8</accession>
<evidence type="ECO:0000256" key="7">
    <source>
        <dbReference type="ARBA" id="ARBA00023065"/>
    </source>
</evidence>
<proteinExistence type="predicted"/>
<feature type="transmembrane region" description="Helical" evidence="11">
    <location>
        <begin position="413"/>
        <end position="432"/>
    </location>
</feature>
<feature type="domain" description="Transient receptor ion channel" evidence="12">
    <location>
        <begin position="158"/>
        <end position="216"/>
    </location>
</feature>
<evidence type="ECO:0000256" key="4">
    <source>
        <dbReference type="ARBA" id="ARBA00022737"/>
    </source>
</evidence>
<dbReference type="SUPFAM" id="SSF48403">
    <property type="entry name" value="Ankyrin repeat"/>
    <property type="match status" value="1"/>
</dbReference>
<feature type="compositionally biased region" description="Polar residues" evidence="10">
    <location>
        <begin position="741"/>
        <end position="756"/>
    </location>
</feature>
<keyword evidence="9" id="KW-0407">Ion channel</keyword>
<organism evidence="13 14">
    <name type="scientific">Pocillopora damicornis</name>
    <name type="common">Cauliflower coral</name>
    <name type="synonym">Millepora damicornis</name>
    <dbReference type="NCBI Taxonomy" id="46731"/>
    <lineage>
        <taxon>Eukaryota</taxon>
        <taxon>Metazoa</taxon>
        <taxon>Cnidaria</taxon>
        <taxon>Anthozoa</taxon>
        <taxon>Hexacorallia</taxon>
        <taxon>Scleractinia</taxon>
        <taxon>Astrocoeniina</taxon>
        <taxon>Pocilloporidae</taxon>
        <taxon>Pocillopora</taxon>
    </lineage>
</organism>
<feature type="transmembrane region" description="Helical" evidence="11">
    <location>
        <begin position="452"/>
        <end position="476"/>
    </location>
</feature>
<feature type="region of interest" description="Disordered" evidence="10">
    <location>
        <begin position="720"/>
        <end position="756"/>
    </location>
</feature>
<feature type="transmembrane region" description="Helical" evidence="11">
    <location>
        <begin position="372"/>
        <end position="392"/>
    </location>
</feature>
<keyword evidence="7" id="KW-0406">Ion transport</keyword>
<evidence type="ECO:0000256" key="5">
    <source>
        <dbReference type="ARBA" id="ARBA00022989"/>
    </source>
</evidence>
<feature type="transmembrane region" description="Helical" evidence="11">
    <location>
        <begin position="551"/>
        <end position="575"/>
    </location>
</feature>
<dbReference type="PANTHER" id="PTHR10117:SF54">
    <property type="entry name" value="TRANSIENT RECEPTOR POTENTIAL-GAMMA PROTEIN"/>
    <property type="match status" value="1"/>
</dbReference>
<evidence type="ECO:0000256" key="1">
    <source>
        <dbReference type="ARBA" id="ARBA00004141"/>
    </source>
</evidence>
<evidence type="ECO:0000256" key="2">
    <source>
        <dbReference type="ARBA" id="ARBA00022448"/>
    </source>
</evidence>
<keyword evidence="5 11" id="KW-1133">Transmembrane helix</keyword>
<feature type="transmembrane region" description="Helical" evidence="11">
    <location>
        <begin position="339"/>
        <end position="360"/>
    </location>
</feature>
<dbReference type="STRING" id="46731.A0A3M6TID8"/>
<protein>
    <recommendedName>
        <fullName evidence="12">Transient receptor ion channel domain-containing protein</fullName>
    </recommendedName>
</protein>
<dbReference type="PRINTS" id="PR01097">
    <property type="entry name" value="TRNSRECEPTRP"/>
</dbReference>
<dbReference type="InterPro" id="IPR036770">
    <property type="entry name" value="Ankyrin_rpt-contain_sf"/>
</dbReference>
<keyword evidence="2" id="KW-0813">Transport</keyword>
<sequence length="756" mass="87102">MTENSSDGFVRPLWLTDPRMEGQEAFFEGVPMVELEVKTMTAPEQNRPSVRSLSHKVNEPKETNGFMVNHESKLEESLLRAVQEENLEVVEVLIDHYLQLFNLEELYDNSVSSEATQTRKTPVNFLPLVVAAHLGNYNVLKLFISKGFNLEKPHDILCECDRCQEDYFRQSQKRLDIYRAMANPMWISLTGTDPFLTAFKLSKDLKSSAKQEDEFEKDYLALSLQCGQFALGLLDECKTSKEQTTVLNFPGSEASKGEFSEESLGLVHSAIAYGQKEFVAHPFCQHLVMSCVFRGVPWRTQSIAFRILYVLFQVLIYPMMAFMYFFFPFLRISRKIKRPFIKFVNHTTSFVIFLSLLAASSHEQFNIRFGKVPSLLEWIILMWILGIAWGECKQVWHDGVLRYLSSGWNWMDIGMIVLILGAYIGWFVRAIIGRYTILDDTADHFLLSGADGLYALGVIASFFRLVYLCQISRYLGLLQLSLSRMVRVIFQFAFISVVMLISFSVSMTMLYSSSFEAYGQERPERNTTDVIQSLISKGYHSLQVFKDQSLIQIWSAFLFTLYHAASLIVLLNMLIAMMSNSYQRVEDNIETEYKFARAQLWADYIGDGVATLPPPLNLIPSPKSIVRWACKLTNRCFGVPKRLPCCTNEQFRVYHESNMDIEQKKQNYQNVVRELIRRYWARRRRQKTTTENAIPDHLAAMATVRDQVSDMLSEIRNILKTNKQRKDRDRHQLSDEGHLQTGESSAANGNHNHVQL</sequence>
<dbReference type="Proteomes" id="UP000275408">
    <property type="component" value="Unassembled WGS sequence"/>
</dbReference>
<dbReference type="PANTHER" id="PTHR10117">
    <property type="entry name" value="TRANSIENT RECEPTOR POTENTIAL CHANNEL"/>
    <property type="match status" value="1"/>
</dbReference>
<keyword evidence="14" id="KW-1185">Reference proteome</keyword>
<evidence type="ECO:0000259" key="12">
    <source>
        <dbReference type="SMART" id="SM01420"/>
    </source>
</evidence>
<comment type="subcellular location">
    <subcellularLocation>
        <location evidence="1">Membrane</location>
        <topology evidence="1">Multi-pass membrane protein</topology>
    </subcellularLocation>
</comment>
<dbReference type="GO" id="GO:0051480">
    <property type="term" value="P:regulation of cytosolic calcium ion concentration"/>
    <property type="evidence" value="ECO:0007669"/>
    <property type="project" value="TreeGrafter"/>
</dbReference>
<evidence type="ECO:0000256" key="6">
    <source>
        <dbReference type="ARBA" id="ARBA00023043"/>
    </source>
</evidence>
<feature type="transmembrane region" description="Helical" evidence="11">
    <location>
        <begin position="488"/>
        <end position="511"/>
    </location>
</feature>
<keyword evidence="6" id="KW-0040">ANK repeat</keyword>
<evidence type="ECO:0000256" key="3">
    <source>
        <dbReference type="ARBA" id="ARBA00022692"/>
    </source>
</evidence>
<dbReference type="GO" id="GO:0015279">
    <property type="term" value="F:store-operated calcium channel activity"/>
    <property type="evidence" value="ECO:0007669"/>
    <property type="project" value="TreeGrafter"/>
</dbReference>